<evidence type="ECO:0000313" key="2">
    <source>
        <dbReference type="Proteomes" id="UP000324222"/>
    </source>
</evidence>
<sequence length="39" mass="4640">MQKSIHTQLPNLMETYPLEPLILIHYTSHTHKRPQDKAE</sequence>
<proteinExistence type="predicted"/>
<accession>A0A5B7KIT2</accession>
<reference evidence="1 2" key="1">
    <citation type="submission" date="2019-05" db="EMBL/GenBank/DDBJ databases">
        <title>Another draft genome of Portunus trituberculatus and its Hox gene families provides insights of decapod evolution.</title>
        <authorList>
            <person name="Jeong J.-H."/>
            <person name="Song I."/>
            <person name="Kim S."/>
            <person name="Choi T."/>
            <person name="Kim D."/>
            <person name="Ryu S."/>
            <person name="Kim W."/>
        </authorList>
    </citation>
    <scope>NUCLEOTIDE SEQUENCE [LARGE SCALE GENOMIC DNA]</scope>
    <source>
        <tissue evidence="1">Muscle</tissue>
    </source>
</reference>
<comment type="caution">
    <text evidence="1">The sequence shown here is derived from an EMBL/GenBank/DDBJ whole genome shotgun (WGS) entry which is preliminary data.</text>
</comment>
<protein>
    <submittedName>
        <fullName evidence="1">Uncharacterized protein</fullName>
    </submittedName>
</protein>
<evidence type="ECO:0000313" key="1">
    <source>
        <dbReference type="EMBL" id="MPD05208.1"/>
    </source>
</evidence>
<dbReference type="Proteomes" id="UP000324222">
    <property type="component" value="Unassembled WGS sequence"/>
</dbReference>
<gene>
    <name evidence="1" type="ORF">E2C01_100939</name>
</gene>
<dbReference type="EMBL" id="VSRR010144928">
    <property type="protein sequence ID" value="MPD05208.1"/>
    <property type="molecule type" value="Genomic_DNA"/>
</dbReference>
<organism evidence="1 2">
    <name type="scientific">Portunus trituberculatus</name>
    <name type="common">Swimming crab</name>
    <name type="synonym">Neptunus trituberculatus</name>
    <dbReference type="NCBI Taxonomy" id="210409"/>
    <lineage>
        <taxon>Eukaryota</taxon>
        <taxon>Metazoa</taxon>
        <taxon>Ecdysozoa</taxon>
        <taxon>Arthropoda</taxon>
        <taxon>Crustacea</taxon>
        <taxon>Multicrustacea</taxon>
        <taxon>Malacostraca</taxon>
        <taxon>Eumalacostraca</taxon>
        <taxon>Eucarida</taxon>
        <taxon>Decapoda</taxon>
        <taxon>Pleocyemata</taxon>
        <taxon>Brachyura</taxon>
        <taxon>Eubrachyura</taxon>
        <taxon>Portunoidea</taxon>
        <taxon>Portunidae</taxon>
        <taxon>Portuninae</taxon>
        <taxon>Portunus</taxon>
    </lineage>
</organism>
<name>A0A5B7KIT2_PORTR</name>
<keyword evidence="2" id="KW-1185">Reference proteome</keyword>
<dbReference type="AlphaFoldDB" id="A0A5B7KIT2"/>